<evidence type="ECO:0008006" key="2">
    <source>
        <dbReference type="Google" id="ProtNLM"/>
    </source>
</evidence>
<organism evidence="1">
    <name type="scientific">Actinoplanes campanulatus</name>
    <dbReference type="NCBI Taxonomy" id="113559"/>
    <lineage>
        <taxon>Bacteria</taxon>
        <taxon>Bacillati</taxon>
        <taxon>Actinomycetota</taxon>
        <taxon>Actinomycetes</taxon>
        <taxon>Micromonosporales</taxon>
        <taxon>Micromonosporaceae</taxon>
        <taxon>Actinoplanes</taxon>
    </lineage>
</organism>
<sequence>MERPHRIGGRSALPAAWLPTPACAARAGRRSVVTGPGCPIVARLPPHPPISGYGSARQAPGLPTPVRSACHASGWSLLCRAG</sequence>
<dbReference type="EMBL" id="BOMF01000093">
    <property type="protein sequence ID" value="GID47686.1"/>
    <property type="molecule type" value="Genomic_DNA"/>
</dbReference>
<name>A0ABQ3WN48_9ACTN</name>
<accession>A0ABQ3WN48</accession>
<gene>
    <name evidence="1" type="ORF">Aca07nite_49610</name>
</gene>
<evidence type="ECO:0000313" key="1">
    <source>
        <dbReference type="EMBL" id="GID47686.1"/>
    </source>
</evidence>
<protein>
    <recommendedName>
        <fullName evidence="2">Secreted protein</fullName>
    </recommendedName>
</protein>
<comment type="caution">
    <text evidence="1">The sequence shown here is derived from an EMBL/GenBank/DDBJ whole genome shotgun (WGS) entry which is preliminary data.</text>
</comment>
<reference evidence="1" key="1">
    <citation type="submission" date="2021-01" db="EMBL/GenBank/DDBJ databases">
        <title>Whole genome shotgun sequence of Actinoplanes capillaceus NBRC 16408.</title>
        <authorList>
            <person name="Komaki H."/>
            <person name="Tamura T."/>
        </authorList>
    </citation>
    <scope>NUCLEOTIDE SEQUENCE [LARGE SCALE GENOMIC DNA]</scope>
    <source>
        <strain evidence="1">NBRC 16408</strain>
    </source>
</reference>
<dbReference type="RefSeq" id="WP_204297815.1">
    <property type="nucleotide sequence ID" value="NZ_BAAAGQ010000011.1"/>
</dbReference>
<proteinExistence type="predicted"/>